<feature type="binding site" evidence="7">
    <location>
        <position position="42"/>
    </location>
    <ligand>
        <name>Zn(2+)</name>
        <dbReference type="ChEBI" id="CHEBI:29105"/>
    </ligand>
</feature>
<evidence type="ECO:0000256" key="2">
    <source>
        <dbReference type="ARBA" id="ARBA00012925"/>
    </source>
</evidence>
<gene>
    <name evidence="9" type="ORF">SAMN02927928_2697</name>
</gene>
<keyword evidence="3 7" id="KW-0479">Metal-binding</keyword>
<proteinExistence type="inferred from homology"/>
<feature type="binding site" evidence="7">
    <location>
        <position position="96"/>
    </location>
    <ligand>
        <name>Zn(2+)</name>
        <dbReference type="ChEBI" id="CHEBI:29105"/>
    </ligand>
</feature>
<evidence type="ECO:0000256" key="1">
    <source>
        <dbReference type="ARBA" id="ARBA00006217"/>
    </source>
</evidence>
<dbReference type="OrthoDB" id="9797527at2"/>
<dbReference type="AlphaFoldDB" id="A0A1G4SH48"/>
<evidence type="ECO:0000256" key="7">
    <source>
        <dbReference type="PIRSR" id="PIRSR601765-1"/>
    </source>
</evidence>
<sequence length="214" mass="23552">MSSSIFRKNLAWVAEQTQADPHVFTGIGKTPDPRILWIGCSDNPHSSLEIAPFGREGCLVHRNLGNQVSAQDANLLATLAYAIDSLQIERIVVCGHYGCHCLRHVLRGKALGAADYWSSPIRSLFRQHRRQLDEIVSEEAQIQTLCELNVRMQVRNLAEHPLVEARLAVGSLKIDGAMWSARDGLLRDPGIAGPRTPRPSRRASAASADMMTAP</sequence>
<dbReference type="Pfam" id="PF00484">
    <property type="entry name" value="Pro_CA"/>
    <property type="match status" value="1"/>
</dbReference>
<dbReference type="EMBL" id="FMTS01000004">
    <property type="protein sequence ID" value="SCW68503.1"/>
    <property type="molecule type" value="Genomic_DNA"/>
</dbReference>
<dbReference type="RefSeq" id="WP_090648869.1">
    <property type="nucleotide sequence ID" value="NZ_CBCRYE010000002.1"/>
</dbReference>
<keyword evidence="5" id="KW-0456">Lyase</keyword>
<dbReference type="Gene3D" id="3.40.1050.10">
    <property type="entry name" value="Carbonic anhydrase"/>
    <property type="match status" value="1"/>
</dbReference>
<dbReference type="PANTHER" id="PTHR11002:SF76">
    <property type="entry name" value="CARBONIC ANHYDRASE"/>
    <property type="match status" value="1"/>
</dbReference>
<dbReference type="PANTHER" id="PTHR11002">
    <property type="entry name" value="CARBONIC ANHYDRASE"/>
    <property type="match status" value="1"/>
</dbReference>
<evidence type="ECO:0000256" key="3">
    <source>
        <dbReference type="ARBA" id="ARBA00022723"/>
    </source>
</evidence>
<evidence type="ECO:0000313" key="9">
    <source>
        <dbReference type="EMBL" id="SCW68503.1"/>
    </source>
</evidence>
<feature type="binding site" evidence="7">
    <location>
        <position position="99"/>
    </location>
    <ligand>
        <name>Zn(2+)</name>
        <dbReference type="ChEBI" id="CHEBI:29105"/>
    </ligand>
</feature>
<dbReference type="InterPro" id="IPR001765">
    <property type="entry name" value="Carbonic_anhydrase"/>
</dbReference>
<dbReference type="GO" id="GO:0004089">
    <property type="term" value="F:carbonate dehydratase activity"/>
    <property type="evidence" value="ECO:0007669"/>
    <property type="project" value="UniProtKB-EC"/>
</dbReference>
<evidence type="ECO:0000313" key="10">
    <source>
        <dbReference type="Proteomes" id="UP000199150"/>
    </source>
</evidence>
<dbReference type="SMART" id="SM00947">
    <property type="entry name" value="Pro_CA"/>
    <property type="match status" value="1"/>
</dbReference>
<keyword evidence="10" id="KW-1185">Reference proteome</keyword>
<reference evidence="10" key="1">
    <citation type="submission" date="2016-10" db="EMBL/GenBank/DDBJ databases">
        <authorList>
            <person name="Varghese N."/>
            <person name="Submissions S."/>
        </authorList>
    </citation>
    <scope>NUCLEOTIDE SEQUENCE [LARGE SCALE GENOMIC DNA]</scope>
    <source>
        <strain evidence="10">CGMCC 1.3431</strain>
    </source>
</reference>
<evidence type="ECO:0000256" key="5">
    <source>
        <dbReference type="ARBA" id="ARBA00023239"/>
    </source>
</evidence>
<dbReference type="EC" id="4.2.1.1" evidence="2"/>
<organism evidence="9 10">
    <name type="scientific">Asticcacaulis taihuensis</name>
    <dbReference type="NCBI Taxonomy" id="260084"/>
    <lineage>
        <taxon>Bacteria</taxon>
        <taxon>Pseudomonadati</taxon>
        <taxon>Pseudomonadota</taxon>
        <taxon>Alphaproteobacteria</taxon>
        <taxon>Caulobacterales</taxon>
        <taxon>Caulobacteraceae</taxon>
        <taxon>Asticcacaulis</taxon>
    </lineage>
</organism>
<keyword evidence="4 7" id="KW-0862">Zinc</keyword>
<evidence type="ECO:0000256" key="8">
    <source>
        <dbReference type="SAM" id="MobiDB-lite"/>
    </source>
</evidence>
<dbReference type="InterPro" id="IPR036874">
    <property type="entry name" value="Carbonic_anhydrase_sf"/>
</dbReference>
<dbReference type="GO" id="GO:0008270">
    <property type="term" value="F:zinc ion binding"/>
    <property type="evidence" value="ECO:0007669"/>
    <property type="project" value="InterPro"/>
</dbReference>
<accession>A0A1G4SH48</accession>
<comment type="catalytic activity">
    <reaction evidence="6">
        <text>hydrogencarbonate + H(+) = CO2 + H2O</text>
        <dbReference type="Rhea" id="RHEA:10748"/>
        <dbReference type="ChEBI" id="CHEBI:15377"/>
        <dbReference type="ChEBI" id="CHEBI:15378"/>
        <dbReference type="ChEBI" id="CHEBI:16526"/>
        <dbReference type="ChEBI" id="CHEBI:17544"/>
        <dbReference type="EC" id="4.2.1.1"/>
    </reaction>
</comment>
<name>A0A1G4SH48_9CAUL</name>
<feature type="region of interest" description="Disordered" evidence="8">
    <location>
        <begin position="188"/>
        <end position="214"/>
    </location>
</feature>
<evidence type="ECO:0000256" key="6">
    <source>
        <dbReference type="ARBA" id="ARBA00048348"/>
    </source>
</evidence>
<feature type="binding site" evidence="7">
    <location>
        <position position="40"/>
    </location>
    <ligand>
        <name>Zn(2+)</name>
        <dbReference type="ChEBI" id="CHEBI:29105"/>
    </ligand>
</feature>
<comment type="cofactor">
    <cofactor evidence="7">
        <name>Zn(2+)</name>
        <dbReference type="ChEBI" id="CHEBI:29105"/>
    </cofactor>
    <text evidence="7">Binds 1 zinc ion per subunit.</text>
</comment>
<dbReference type="STRING" id="260084.SAMN02927928_2697"/>
<dbReference type="Proteomes" id="UP000199150">
    <property type="component" value="Unassembled WGS sequence"/>
</dbReference>
<evidence type="ECO:0000256" key="4">
    <source>
        <dbReference type="ARBA" id="ARBA00022833"/>
    </source>
</evidence>
<dbReference type="SUPFAM" id="SSF53056">
    <property type="entry name" value="beta-carbonic anhydrase, cab"/>
    <property type="match status" value="1"/>
</dbReference>
<comment type="similarity">
    <text evidence="1">Belongs to the beta-class carbonic anhydrase family.</text>
</comment>
<protein>
    <recommendedName>
        <fullName evidence="2">carbonic anhydrase</fullName>
        <ecNumber evidence="2">4.2.1.1</ecNumber>
    </recommendedName>
</protein>